<comment type="caution">
    <text evidence="2">The sequence shown here is derived from an EMBL/GenBank/DDBJ whole genome shotgun (WGS) entry which is preliminary data.</text>
</comment>
<name>A0A645JH56_9ZZZZ</name>
<dbReference type="AlphaFoldDB" id="A0A645JH56"/>
<sequence length="138" mass="14868">MEEKIIENITGGKVEVDRDKVTIETEDGLHGAIGGGDWPADQMGAKIPRLETGKVAFVANAEETCTLIIGEVAPKTFEDYLDKVTGAGFTAEELGYSSDDNRMYLAQDAAGVAITLNYEVKNEILNLSAVQENLEGED</sequence>
<accession>A0A645JH56</accession>
<feature type="domain" description="DUF6591" evidence="1">
    <location>
        <begin position="37"/>
        <end position="127"/>
    </location>
</feature>
<gene>
    <name evidence="2" type="ORF">SDC9_209765</name>
</gene>
<reference evidence="2" key="1">
    <citation type="submission" date="2019-08" db="EMBL/GenBank/DDBJ databases">
        <authorList>
            <person name="Kucharzyk K."/>
            <person name="Murdoch R.W."/>
            <person name="Higgins S."/>
            <person name="Loffler F."/>
        </authorList>
    </citation>
    <scope>NUCLEOTIDE SEQUENCE</scope>
</reference>
<dbReference type="Pfam" id="PF20234">
    <property type="entry name" value="DUF6591"/>
    <property type="match status" value="1"/>
</dbReference>
<evidence type="ECO:0000259" key="1">
    <source>
        <dbReference type="Pfam" id="PF20234"/>
    </source>
</evidence>
<dbReference type="InterPro" id="IPR046526">
    <property type="entry name" value="DUF6591"/>
</dbReference>
<proteinExistence type="predicted"/>
<protein>
    <recommendedName>
        <fullName evidence="1">DUF6591 domain-containing protein</fullName>
    </recommendedName>
</protein>
<organism evidence="2">
    <name type="scientific">bioreactor metagenome</name>
    <dbReference type="NCBI Taxonomy" id="1076179"/>
    <lineage>
        <taxon>unclassified sequences</taxon>
        <taxon>metagenomes</taxon>
        <taxon>ecological metagenomes</taxon>
    </lineage>
</organism>
<evidence type="ECO:0000313" key="2">
    <source>
        <dbReference type="EMBL" id="MPN62019.1"/>
    </source>
</evidence>
<dbReference type="EMBL" id="VSSQ01139429">
    <property type="protein sequence ID" value="MPN62019.1"/>
    <property type="molecule type" value="Genomic_DNA"/>
</dbReference>